<dbReference type="Gene3D" id="3.90.1140.10">
    <property type="entry name" value="Cyclic phosphodiesterase"/>
    <property type="match status" value="1"/>
</dbReference>
<dbReference type="SUPFAM" id="SSF55144">
    <property type="entry name" value="LigT-like"/>
    <property type="match status" value="1"/>
</dbReference>
<name>A0A6C0GJ01_9BACT</name>
<dbReference type="RefSeq" id="WP_162443956.1">
    <property type="nucleotide sequence ID" value="NZ_CP048222.1"/>
</dbReference>
<protein>
    <recommendedName>
        <fullName evidence="3">Phosphoesterase HXTX domain-containing protein</fullName>
    </recommendedName>
</protein>
<evidence type="ECO:0000313" key="2">
    <source>
        <dbReference type="Proteomes" id="UP000480178"/>
    </source>
</evidence>
<reference evidence="1 2" key="1">
    <citation type="submission" date="2020-01" db="EMBL/GenBank/DDBJ databases">
        <authorList>
            <person name="Kim M.K."/>
        </authorList>
    </citation>
    <scope>NUCLEOTIDE SEQUENCE [LARGE SCALE GENOMIC DNA]</scope>
    <source>
        <strain evidence="1 2">172606-1</strain>
    </source>
</reference>
<dbReference type="KEGG" id="rhoz:GXP67_15455"/>
<dbReference type="AlphaFoldDB" id="A0A6C0GJ01"/>
<accession>A0A6C0GJ01</accession>
<gene>
    <name evidence="1" type="ORF">GXP67_15455</name>
</gene>
<dbReference type="Proteomes" id="UP000480178">
    <property type="component" value="Chromosome"/>
</dbReference>
<evidence type="ECO:0008006" key="3">
    <source>
        <dbReference type="Google" id="ProtNLM"/>
    </source>
</evidence>
<organism evidence="1 2">
    <name type="scientific">Rhodocytophaga rosea</name>
    <dbReference type="NCBI Taxonomy" id="2704465"/>
    <lineage>
        <taxon>Bacteria</taxon>
        <taxon>Pseudomonadati</taxon>
        <taxon>Bacteroidota</taxon>
        <taxon>Cytophagia</taxon>
        <taxon>Cytophagales</taxon>
        <taxon>Rhodocytophagaceae</taxon>
        <taxon>Rhodocytophaga</taxon>
    </lineage>
</organism>
<evidence type="ECO:0000313" key="1">
    <source>
        <dbReference type="EMBL" id="QHT67935.1"/>
    </source>
</evidence>
<keyword evidence="2" id="KW-1185">Reference proteome</keyword>
<sequence length="64" mass="7286">MPHITLARVKRNKTVSVDKNVFPAINHLKIAVKKFNLYESNLTPQGSVYTVLGEWYLKDSGHDC</sequence>
<dbReference type="InterPro" id="IPR009097">
    <property type="entry name" value="Cyclic_Pdiesterase"/>
</dbReference>
<proteinExistence type="predicted"/>
<dbReference type="EMBL" id="CP048222">
    <property type="protein sequence ID" value="QHT67935.1"/>
    <property type="molecule type" value="Genomic_DNA"/>
</dbReference>